<proteinExistence type="predicted"/>
<reference evidence="2 3" key="1">
    <citation type="submission" date="2024-10" db="EMBL/GenBank/DDBJ databases">
        <authorList>
            <person name="Kim D."/>
        </authorList>
    </citation>
    <scope>NUCLEOTIDE SEQUENCE [LARGE SCALE GENOMIC DNA]</scope>
    <source>
        <strain evidence="2">BH-2024</strain>
    </source>
</reference>
<organism evidence="2 3">
    <name type="scientific">Heterodera trifolii</name>
    <dbReference type="NCBI Taxonomy" id="157864"/>
    <lineage>
        <taxon>Eukaryota</taxon>
        <taxon>Metazoa</taxon>
        <taxon>Ecdysozoa</taxon>
        <taxon>Nematoda</taxon>
        <taxon>Chromadorea</taxon>
        <taxon>Rhabditida</taxon>
        <taxon>Tylenchina</taxon>
        <taxon>Tylenchomorpha</taxon>
        <taxon>Tylenchoidea</taxon>
        <taxon>Heteroderidae</taxon>
        <taxon>Heteroderinae</taxon>
        <taxon>Heterodera</taxon>
    </lineage>
</organism>
<dbReference type="EMBL" id="JBICBT010000229">
    <property type="protein sequence ID" value="KAL3119842.1"/>
    <property type="molecule type" value="Genomic_DNA"/>
</dbReference>
<comment type="caution">
    <text evidence="2">The sequence shown here is derived from an EMBL/GenBank/DDBJ whole genome shotgun (WGS) entry which is preliminary data.</text>
</comment>
<accession>A0ABD2LX53</accession>
<evidence type="ECO:0000256" key="1">
    <source>
        <dbReference type="SAM" id="MobiDB-lite"/>
    </source>
</evidence>
<evidence type="ECO:0000313" key="3">
    <source>
        <dbReference type="Proteomes" id="UP001620626"/>
    </source>
</evidence>
<name>A0ABD2LX53_9BILA</name>
<sequence>MTLVSACISLFDSPHKISATASFFFVQHLRERLPYIGPNSHDKSRPQNFVLDTNAIDLGLNRSSLYVTFTFVFQAQRHMPMLFRVLGLGISNPIFCLILLKFSSVGRCQSGMEISEQSSPNLLNGPNGVPTFRQLDISPTDISPTDISPTDISPTDISPTKPNSDVSPTHQKSDISPTKPNRTFRQLSQIRTFCQLTFRQLN</sequence>
<dbReference type="Proteomes" id="UP001620626">
    <property type="component" value="Unassembled WGS sequence"/>
</dbReference>
<feature type="region of interest" description="Disordered" evidence="1">
    <location>
        <begin position="115"/>
        <end position="181"/>
    </location>
</feature>
<evidence type="ECO:0000313" key="2">
    <source>
        <dbReference type="EMBL" id="KAL3119842.1"/>
    </source>
</evidence>
<protein>
    <submittedName>
        <fullName evidence="2">Uncharacterized protein</fullName>
    </submittedName>
</protein>
<feature type="compositionally biased region" description="Polar residues" evidence="1">
    <location>
        <begin position="115"/>
        <end position="124"/>
    </location>
</feature>
<keyword evidence="3" id="KW-1185">Reference proteome</keyword>
<feature type="compositionally biased region" description="Polar residues" evidence="1">
    <location>
        <begin position="140"/>
        <end position="181"/>
    </location>
</feature>
<dbReference type="AlphaFoldDB" id="A0ABD2LX53"/>
<gene>
    <name evidence="2" type="ORF">niasHT_005902</name>
</gene>